<evidence type="ECO:0000313" key="1">
    <source>
        <dbReference type="EMBL" id="KAI6781476.1"/>
    </source>
</evidence>
<dbReference type="GeneID" id="75827957"/>
<organism evidence="1 2">
    <name type="scientific">Emericellopsis cladophorae</name>
    <dbReference type="NCBI Taxonomy" id="2686198"/>
    <lineage>
        <taxon>Eukaryota</taxon>
        <taxon>Fungi</taxon>
        <taxon>Dikarya</taxon>
        <taxon>Ascomycota</taxon>
        <taxon>Pezizomycotina</taxon>
        <taxon>Sordariomycetes</taxon>
        <taxon>Hypocreomycetidae</taxon>
        <taxon>Hypocreales</taxon>
        <taxon>Bionectriaceae</taxon>
        <taxon>Emericellopsis</taxon>
    </lineage>
</organism>
<dbReference type="AlphaFoldDB" id="A0A9Q0BE46"/>
<dbReference type="Proteomes" id="UP001055219">
    <property type="component" value="Unassembled WGS sequence"/>
</dbReference>
<reference evidence="1" key="1">
    <citation type="journal article" date="2021" name="J Fungi (Basel)">
        <title>Genomic and Metabolomic Analyses of the Marine Fungus Emericellopsis cladophorae: Insights into Saltwater Adaptability Mechanisms and Its Biosynthetic Potential.</title>
        <authorList>
            <person name="Goncalves M.F.M."/>
            <person name="Hilario S."/>
            <person name="Van de Peer Y."/>
            <person name="Esteves A.C."/>
            <person name="Alves A."/>
        </authorList>
    </citation>
    <scope>NUCLEOTIDE SEQUENCE</scope>
    <source>
        <strain evidence="1">MUM 19.33</strain>
    </source>
</reference>
<reference evidence="1" key="2">
    <citation type="submission" date="2022-07" db="EMBL/GenBank/DDBJ databases">
        <authorList>
            <person name="Goncalves M.F.M."/>
            <person name="Hilario S."/>
            <person name="Van De Peer Y."/>
            <person name="Esteves A.C."/>
            <person name="Alves A."/>
        </authorList>
    </citation>
    <scope>NUCLEOTIDE SEQUENCE</scope>
    <source>
        <strain evidence="1">MUM 19.33</strain>
    </source>
</reference>
<name>A0A9Q0BE46_9HYPO</name>
<dbReference type="OrthoDB" id="3558741at2759"/>
<dbReference type="EMBL" id="JAGIXG020000021">
    <property type="protein sequence ID" value="KAI6781476.1"/>
    <property type="molecule type" value="Genomic_DNA"/>
</dbReference>
<sequence>MRNAGEDLNVRTAIIAPTDDERLARKMKNDHQAPLLSKAQRVLLLRMSGMGEGESWACSGSQKNFGPNGAPNPLFWGCPHAITSNVSRPCEVATDGSLQLKDVWGFTEWKRVKFDEARLAKQLKVKAQMRGLGVDSSEMQAAVEAAVINMKSLRQTRRHRSPINKGNGLTRFVFAQDLSNGRPDAPSSSRIREFLKKIAAGDRSDEVLGELGSMALCTDTLVSYIETYQVNPELRKIQESAREKATKQLEVEW</sequence>
<keyword evidence="2" id="KW-1185">Reference proteome</keyword>
<dbReference type="RefSeq" id="XP_051362332.1">
    <property type="nucleotide sequence ID" value="XM_051506316.1"/>
</dbReference>
<proteinExistence type="predicted"/>
<evidence type="ECO:0000313" key="2">
    <source>
        <dbReference type="Proteomes" id="UP001055219"/>
    </source>
</evidence>
<comment type="caution">
    <text evidence="1">The sequence shown here is derived from an EMBL/GenBank/DDBJ whole genome shotgun (WGS) entry which is preliminary data.</text>
</comment>
<accession>A0A9Q0BE46</accession>
<gene>
    <name evidence="1" type="ORF">J7T54_001438</name>
</gene>
<protein>
    <submittedName>
        <fullName evidence="1">Uncharacterized protein</fullName>
    </submittedName>
</protein>